<dbReference type="Proteomes" id="UP000290582">
    <property type="component" value="Chromosome PVVCY_12"/>
</dbReference>
<reference evidence="2 3" key="1">
    <citation type="submission" date="2019-01" db="EMBL/GenBank/DDBJ databases">
        <authorList>
            <person name="Ramaprasad A."/>
        </authorList>
    </citation>
    <scope>NUCLEOTIDE SEQUENCE [LARGE SCALE GENOMIC DNA]</scope>
</reference>
<evidence type="ECO:0000256" key="1">
    <source>
        <dbReference type="SAM" id="Coils"/>
    </source>
</evidence>
<gene>
    <name evidence="2" type="ORF">PVVCY_1200680</name>
</gene>
<dbReference type="KEGG" id="pvv:PVVCY_1200680"/>
<evidence type="ECO:0000313" key="2">
    <source>
        <dbReference type="EMBL" id="VEV57669.1"/>
    </source>
</evidence>
<dbReference type="AlphaFoldDB" id="A0A449BWE7"/>
<dbReference type="VEuPathDB" id="PlasmoDB:PVVCY_1200680"/>
<feature type="coiled-coil region" evidence="1">
    <location>
        <begin position="528"/>
        <end position="585"/>
    </location>
</feature>
<organism evidence="2 3">
    <name type="scientific">Plasmodium vinckei vinckei</name>
    <dbReference type="NCBI Taxonomy" id="54757"/>
    <lineage>
        <taxon>Eukaryota</taxon>
        <taxon>Sar</taxon>
        <taxon>Alveolata</taxon>
        <taxon>Apicomplexa</taxon>
        <taxon>Aconoidasida</taxon>
        <taxon>Haemosporida</taxon>
        <taxon>Plasmodiidae</taxon>
        <taxon>Plasmodium</taxon>
        <taxon>Plasmodium (Vinckeia)</taxon>
    </lineage>
</organism>
<name>A0A449BWE7_PLAVN</name>
<dbReference type="EMBL" id="LR215068">
    <property type="protein sequence ID" value="VEV57669.1"/>
    <property type="molecule type" value="Genomic_DNA"/>
</dbReference>
<sequence length="805" mass="95714">MTYLRNILRYKNVLKNYENVWIGHYCNKMNIEFKQLYFKIDKKIIHNEIDKNIKNKKENTTTYAYLKNIFFVTFLFYGTYESINLAKNVKSLIEENPKLNNIIDVKISSTKIKFEQFICQLNDNVFKYIKQNVNLNIILNYINEFVFYLLNYTYLFIQVVIKNFTHFLASPLRVNTLLEIKGTKIDAIKKEKNEKEYIKNEQNININYDEKNEDLHKDNIYSDIEDVIHAFEKLENFKIHKNNNNLKIDESDKISLRDVERLQDKNNSYFDSNIKEDETEWCIKSLNEKDKNVGTYENTTNGNKTTSSIAKQNLSLQTDNPEEIMIELEENMQLNEIENMKKGQNGIVNEVLKIKDGKDDLLVIIKNDENIVDKENAQLSKNITNHNTEQKEEGNIIPKNTCDEPIVIPEKKTKTVELEKENETYNTDETVKPINSKKDDIINNDKYIKRILEKEIANFKTDINSLSKEDLQNKIVDMFVNELINEKYKDILLEEEKEVLKKILTIKYNDIFLKKKKKIEKVLKKSMLKMLKEEEKLLKENYEKKKERFENSIIDKTKKEIDIEKNKMKNELKEIEESYLKKINTYAYDINILKENITKDQIRQLKLQHINDIQHQLVYLQNCIIHDLSIDPILKDLKKHLEKDTFLEQTLKALPDNFFTCTYKLTNNSQEQIKRKFYYLYKLSVKKAFYEHSNNYLYKILSNLFSYFYINYETTSNIILTRALKNNSVLKENLLNLSYALNSARQNKFIDSLQYIDGLTGGCRQTFESFNEDIKNVTLFKFYLRLAVSRLTLLSKLMRTCSEEN</sequence>
<accession>A0A449BWE7</accession>
<keyword evidence="1" id="KW-0175">Coiled coil</keyword>
<dbReference type="RefSeq" id="XP_008623302.2">
    <property type="nucleotide sequence ID" value="XM_008625080.2"/>
</dbReference>
<evidence type="ECO:0000313" key="3">
    <source>
        <dbReference type="Proteomes" id="UP000290582"/>
    </source>
</evidence>
<dbReference type="OrthoDB" id="387677at2759"/>
<dbReference type="GeneID" id="19959608"/>
<protein>
    <submittedName>
        <fullName evidence="2">Uncharacterized protein</fullName>
    </submittedName>
</protein>
<proteinExistence type="predicted"/>